<evidence type="ECO:0000256" key="2">
    <source>
        <dbReference type="RuleBase" id="RU003476"/>
    </source>
</evidence>
<dbReference type="EMBL" id="UYRT01016159">
    <property type="protein sequence ID" value="VDK55709.1"/>
    <property type="molecule type" value="Genomic_DNA"/>
</dbReference>
<evidence type="ECO:0000313" key="5">
    <source>
        <dbReference type="EMBL" id="VDK55709.1"/>
    </source>
</evidence>
<dbReference type="InterPro" id="IPR000086">
    <property type="entry name" value="NUDIX_hydrolase_dom"/>
</dbReference>
<comment type="similarity">
    <text evidence="2">Belongs to the Nudix hydrolase family.</text>
</comment>
<name>A0A183DD52_9BILA</name>
<dbReference type="EMBL" id="UYRT01015912">
    <property type="protein sequence ID" value="VDK55436.1"/>
    <property type="molecule type" value="Genomic_DNA"/>
</dbReference>
<dbReference type="Pfam" id="PF00293">
    <property type="entry name" value="NUDIX"/>
    <property type="match status" value="1"/>
</dbReference>
<evidence type="ECO:0000313" key="7">
    <source>
        <dbReference type="WBParaSite" id="GPUH_0000665201-mRNA-1"/>
    </source>
</evidence>
<sequence>CGEIRCRENIVYIGVGIIIREEHGELEILLAQEAKRRCFGKWYVPAGRIEPGETLLEGVSREVLEETGYRCEPEELLSVEVQGSGWYRLSFYCNVTGGRRKVNADSESLCSNWFPVHEVMAKRMELR</sequence>
<reference evidence="4 6" key="2">
    <citation type="submission" date="2018-11" db="EMBL/GenBank/DDBJ databases">
        <authorList>
            <consortium name="Pathogen Informatics"/>
        </authorList>
    </citation>
    <scope>NUCLEOTIDE SEQUENCE [LARGE SCALE GENOMIC DNA]</scope>
</reference>
<dbReference type="InterPro" id="IPR020476">
    <property type="entry name" value="Nudix_hydrolase"/>
</dbReference>
<dbReference type="InterPro" id="IPR020084">
    <property type="entry name" value="NUDIX_hydrolase_CS"/>
</dbReference>
<evidence type="ECO:0000313" key="8">
    <source>
        <dbReference type="WBParaSite" id="GPUH_0000670601-mRNA-1"/>
    </source>
</evidence>
<keyword evidence="6" id="KW-1185">Reference proteome</keyword>
<dbReference type="GO" id="GO:0044715">
    <property type="term" value="F:8-oxo-dGDP phosphatase activity"/>
    <property type="evidence" value="ECO:0007669"/>
    <property type="project" value="TreeGrafter"/>
</dbReference>
<dbReference type="AlphaFoldDB" id="A0A183DD52"/>
<evidence type="ECO:0000313" key="4">
    <source>
        <dbReference type="EMBL" id="VDK55436.1"/>
    </source>
</evidence>
<dbReference type="PANTHER" id="PTHR22769">
    <property type="entry name" value="MUTT/NUDIX HYDROLASE"/>
    <property type="match status" value="1"/>
</dbReference>
<proteinExistence type="inferred from homology"/>
<reference evidence="7 8" key="1">
    <citation type="submission" date="2016-06" db="UniProtKB">
        <authorList>
            <consortium name="WormBaseParasite"/>
        </authorList>
    </citation>
    <scope>IDENTIFICATION</scope>
</reference>
<dbReference type="Gene3D" id="3.90.79.10">
    <property type="entry name" value="Nucleoside Triphosphate Pyrophosphohydrolase"/>
    <property type="match status" value="1"/>
</dbReference>
<dbReference type="WBParaSite" id="GPUH_0000665201-mRNA-1">
    <property type="protein sequence ID" value="GPUH_0000665201-mRNA-1"/>
    <property type="gene ID" value="GPUH_0000665201"/>
</dbReference>
<evidence type="ECO:0000256" key="1">
    <source>
        <dbReference type="ARBA" id="ARBA00022801"/>
    </source>
</evidence>
<dbReference type="SUPFAM" id="SSF55811">
    <property type="entry name" value="Nudix"/>
    <property type="match status" value="1"/>
</dbReference>
<gene>
    <name evidence="4" type="ORF">GPUH_LOCUS6643</name>
    <name evidence="5" type="ORF">GPUH_LOCUS6698</name>
</gene>
<dbReference type="OrthoDB" id="10005910at2759"/>
<dbReference type="PRINTS" id="PR00502">
    <property type="entry name" value="NUDIXFAMILY"/>
</dbReference>
<dbReference type="PROSITE" id="PS51462">
    <property type="entry name" value="NUDIX"/>
    <property type="match status" value="1"/>
</dbReference>
<evidence type="ECO:0000313" key="6">
    <source>
        <dbReference type="Proteomes" id="UP000271098"/>
    </source>
</evidence>
<organism evidence="7">
    <name type="scientific">Gongylonema pulchrum</name>
    <dbReference type="NCBI Taxonomy" id="637853"/>
    <lineage>
        <taxon>Eukaryota</taxon>
        <taxon>Metazoa</taxon>
        <taxon>Ecdysozoa</taxon>
        <taxon>Nematoda</taxon>
        <taxon>Chromadorea</taxon>
        <taxon>Rhabditida</taxon>
        <taxon>Spirurina</taxon>
        <taxon>Spiruromorpha</taxon>
        <taxon>Spiruroidea</taxon>
        <taxon>Gongylonematidae</taxon>
        <taxon>Gongylonema</taxon>
    </lineage>
</organism>
<dbReference type="InterPro" id="IPR015797">
    <property type="entry name" value="NUDIX_hydrolase-like_dom_sf"/>
</dbReference>
<keyword evidence="1 2" id="KW-0378">Hydrolase</keyword>
<dbReference type="GO" id="GO:0044716">
    <property type="term" value="F:8-oxo-GDP phosphatase activity"/>
    <property type="evidence" value="ECO:0007669"/>
    <property type="project" value="TreeGrafter"/>
</dbReference>
<dbReference type="WBParaSite" id="GPUH_0000670601-mRNA-1">
    <property type="protein sequence ID" value="GPUH_0000670601-mRNA-1"/>
    <property type="gene ID" value="GPUH_0000670601"/>
</dbReference>
<feature type="domain" description="Nudix hydrolase" evidence="3">
    <location>
        <begin position="10"/>
        <end position="127"/>
    </location>
</feature>
<dbReference type="PANTHER" id="PTHR22769:SF56">
    <property type="entry name" value="8-OXO-DGDP PHOSPHATASE NUDT18"/>
    <property type="match status" value="1"/>
</dbReference>
<dbReference type="Proteomes" id="UP000271098">
    <property type="component" value="Unassembled WGS sequence"/>
</dbReference>
<accession>A0A183DD52</accession>
<protein>
    <submittedName>
        <fullName evidence="7 8">Nudix hydrolase domain-containing protein</fullName>
    </submittedName>
</protein>
<dbReference type="PROSITE" id="PS00893">
    <property type="entry name" value="NUDIX_BOX"/>
    <property type="match status" value="1"/>
</dbReference>
<evidence type="ECO:0000259" key="3">
    <source>
        <dbReference type="PROSITE" id="PS51462"/>
    </source>
</evidence>